<evidence type="ECO:0000313" key="4">
    <source>
        <dbReference type="Proteomes" id="UP001161325"/>
    </source>
</evidence>
<evidence type="ECO:0000313" key="3">
    <source>
        <dbReference type="EMBL" id="GLC28346.1"/>
    </source>
</evidence>
<dbReference type="Pfam" id="PF13561">
    <property type="entry name" value="adh_short_C2"/>
    <property type="match status" value="1"/>
</dbReference>
<protein>
    <submittedName>
        <fullName evidence="3">Uncharacterized protein</fullName>
    </submittedName>
</protein>
<proteinExistence type="inferred from homology"/>
<dbReference type="PRINTS" id="PR00081">
    <property type="entry name" value="GDHRDH"/>
</dbReference>
<dbReference type="Gene3D" id="3.40.50.720">
    <property type="entry name" value="NAD(P)-binding Rossmann-like Domain"/>
    <property type="match status" value="1"/>
</dbReference>
<dbReference type="Proteomes" id="UP001161325">
    <property type="component" value="Unassembled WGS sequence"/>
</dbReference>
<keyword evidence="2" id="KW-0812">Transmembrane</keyword>
<dbReference type="EMBL" id="BRXS01000009">
    <property type="protein sequence ID" value="GLC28346.1"/>
    <property type="molecule type" value="Genomic_DNA"/>
</dbReference>
<keyword evidence="4" id="KW-1185">Reference proteome</keyword>
<dbReference type="AlphaFoldDB" id="A0AA37V8Z6"/>
<sequence length="165" mass="16907">MDAMIAQVHAIVGDVDALVCAAGGFAPTGPLDETAVEDIERQLGINLKTAVLATRAALPMLRRTRGSIVYFGSAAVLPGATGGGMLAYAMAKSGVLALMRAVAEDERAHGVRANAVAPTSIRTAANVAAMGDRADYVSREEVAASVLWLCSDAARAVTGQVLRLG</sequence>
<keyword evidence="2" id="KW-0472">Membrane</keyword>
<evidence type="ECO:0000256" key="1">
    <source>
        <dbReference type="ARBA" id="ARBA00006484"/>
    </source>
</evidence>
<dbReference type="InterPro" id="IPR020904">
    <property type="entry name" value="Sc_DH/Rdtase_CS"/>
</dbReference>
<dbReference type="GO" id="GO:0030497">
    <property type="term" value="P:fatty acid elongation"/>
    <property type="evidence" value="ECO:0007669"/>
    <property type="project" value="TreeGrafter"/>
</dbReference>
<evidence type="ECO:0000256" key="2">
    <source>
        <dbReference type="SAM" id="Phobius"/>
    </source>
</evidence>
<name>A0AA37V8Z6_9BACT</name>
<dbReference type="PANTHER" id="PTHR42760">
    <property type="entry name" value="SHORT-CHAIN DEHYDROGENASES/REDUCTASES FAMILY MEMBER"/>
    <property type="match status" value="1"/>
</dbReference>
<comment type="caution">
    <text evidence="3">The sequence shown here is derived from an EMBL/GenBank/DDBJ whole genome shotgun (WGS) entry which is preliminary data.</text>
</comment>
<comment type="similarity">
    <text evidence="1">Belongs to the short-chain dehydrogenases/reductases (SDR) family.</text>
</comment>
<dbReference type="PANTHER" id="PTHR42760:SF40">
    <property type="entry name" value="3-OXOACYL-[ACYL-CARRIER-PROTEIN] REDUCTASE, CHLOROPLASTIC"/>
    <property type="match status" value="1"/>
</dbReference>
<dbReference type="PROSITE" id="PS00061">
    <property type="entry name" value="ADH_SHORT"/>
    <property type="match status" value="1"/>
</dbReference>
<dbReference type="InterPro" id="IPR002347">
    <property type="entry name" value="SDR_fam"/>
</dbReference>
<dbReference type="GO" id="GO:0016616">
    <property type="term" value="F:oxidoreductase activity, acting on the CH-OH group of donors, NAD or NADP as acceptor"/>
    <property type="evidence" value="ECO:0007669"/>
    <property type="project" value="TreeGrafter"/>
</dbReference>
<keyword evidence="2" id="KW-1133">Transmembrane helix</keyword>
<feature type="transmembrane region" description="Helical" evidence="2">
    <location>
        <begin position="68"/>
        <end position="91"/>
    </location>
</feature>
<dbReference type="CDD" id="cd05233">
    <property type="entry name" value="SDR_c"/>
    <property type="match status" value="1"/>
</dbReference>
<gene>
    <name evidence="3" type="ORF">rosag_48590</name>
</gene>
<dbReference type="SUPFAM" id="SSF51735">
    <property type="entry name" value="NAD(P)-binding Rossmann-fold domains"/>
    <property type="match status" value="1"/>
</dbReference>
<reference evidence="3" key="1">
    <citation type="submission" date="2022-08" db="EMBL/GenBank/DDBJ databases">
        <title>Draft genome sequencing of Roseisolibacter agri AW1220.</title>
        <authorList>
            <person name="Tobiishi Y."/>
            <person name="Tonouchi A."/>
        </authorList>
    </citation>
    <scope>NUCLEOTIDE SEQUENCE</scope>
    <source>
        <strain evidence="3">AW1220</strain>
    </source>
</reference>
<accession>A0AA37V8Z6</accession>
<organism evidence="3 4">
    <name type="scientific">Roseisolibacter agri</name>
    <dbReference type="NCBI Taxonomy" id="2014610"/>
    <lineage>
        <taxon>Bacteria</taxon>
        <taxon>Pseudomonadati</taxon>
        <taxon>Gemmatimonadota</taxon>
        <taxon>Gemmatimonadia</taxon>
        <taxon>Gemmatimonadales</taxon>
        <taxon>Gemmatimonadaceae</taxon>
        <taxon>Roseisolibacter</taxon>
    </lineage>
</organism>
<dbReference type="InterPro" id="IPR036291">
    <property type="entry name" value="NAD(P)-bd_dom_sf"/>
</dbReference>